<comment type="caution">
    <text evidence="1">The sequence shown here is derived from an EMBL/GenBank/DDBJ whole genome shotgun (WGS) entry which is preliminary data.</text>
</comment>
<dbReference type="AlphaFoldDB" id="A0ABD3FGB0"/>
<reference evidence="1 2" key="1">
    <citation type="submission" date="2024-09" db="EMBL/GenBank/DDBJ databases">
        <title>Genome sequencing and assembly of Phytophthora oleae, isolate VK10A, causative agent of rot of olive drupes.</title>
        <authorList>
            <person name="Conti Taguali S."/>
            <person name="Riolo M."/>
            <person name="La Spada F."/>
            <person name="Cacciola S.O."/>
            <person name="Dionisio G."/>
        </authorList>
    </citation>
    <scope>NUCLEOTIDE SEQUENCE [LARGE SCALE GENOMIC DNA]</scope>
    <source>
        <strain evidence="1 2">VK10A</strain>
    </source>
</reference>
<dbReference type="Proteomes" id="UP001632037">
    <property type="component" value="Unassembled WGS sequence"/>
</dbReference>
<sequence>MDIFSVMQQLILFFVNCEHNAVEDANLNLAKETLKTHKAMLNIHEDIAAVDEAHEEAVALPCEIQEYRHNKTRYTFVKNLQSIRDIESSYNREPQKSMVASAPTKARAVVQKGDKKLKDAAFKHAVDILGNANMVESKENDVAALFTKGLRAFASDLEAKQGHDQAFGRGAERAAGRPGR</sequence>
<proteinExistence type="predicted"/>
<protein>
    <submittedName>
        <fullName evidence="1">Uncharacterized protein</fullName>
    </submittedName>
</protein>
<organism evidence="1 2">
    <name type="scientific">Phytophthora oleae</name>
    <dbReference type="NCBI Taxonomy" id="2107226"/>
    <lineage>
        <taxon>Eukaryota</taxon>
        <taxon>Sar</taxon>
        <taxon>Stramenopiles</taxon>
        <taxon>Oomycota</taxon>
        <taxon>Peronosporomycetes</taxon>
        <taxon>Peronosporales</taxon>
        <taxon>Peronosporaceae</taxon>
        <taxon>Phytophthora</taxon>
    </lineage>
</organism>
<evidence type="ECO:0000313" key="2">
    <source>
        <dbReference type="Proteomes" id="UP001632037"/>
    </source>
</evidence>
<name>A0ABD3FGB0_9STRA</name>
<keyword evidence="2" id="KW-1185">Reference proteome</keyword>
<evidence type="ECO:0000313" key="1">
    <source>
        <dbReference type="EMBL" id="KAL3664927.1"/>
    </source>
</evidence>
<gene>
    <name evidence="1" type="ORF">V7S43_010104</name>
</gene>
<accession>A0ABD3FGB0</accession>
<dbReference type="EMBL" id="JBIMZQ010000022">
    <property type="protein sequence ID" value="KAL3664927.1"/>
    <property type="molecule type" value="Genomic_DNA"/>
</dbReference>